<dbReference type="SUPFAM" id="SSF55816">
    <property type="entry name" value="5'-nucleotidase (syn. UDP-sugar hydrolase), C-terminal domain"/>
    <property type="match status" value="1"/>
</dbReference>
<dbReference type="PROSITE" id="PS51257">
    <property type="entry name" value="PROKAR_LIPOPROTEIN"/>
    <property type="match status" value="1"/>
</dbReference>
<dbReference type="PANTHER" id="PTHR11575">
    <property type="entry name" value="5'-NUCLEOTIDASE-RELATED"/>
    <property type="match status" value="1"/>
</dbReference>
<sequence length="246" mass="27518">MKNSLRNLAFLGLVALGACSPKLQLVKTEKKLIPITENLPKDSAMLAFYKPYRIKLDSLMNDVVAISEMEIQKAQPEGPLNNFFADAMYDSAKDKGIAFDFAYTNYGGLRIPLPKGEIYRYKIFELMPFENALVTVKFKGEDIQRFFDYIAEGGGDPISGARFTISNKKAIDITINGIPFDASKTYTVLTSDYMANGGDGGAIFTRLIERENLDFKLRDAILQYLEKLKKAGKTLNPVNDGRIKIK</sequence>
<evidence type="ECO:0000313" key="2">
    <source>
        <dbReference type="EMBL" id="TKC01083.1"/>
    </source>
</evidence>
<accession>A0A4U1C6I6</accession>
<proteinExistence type="predicted"/>
<dbReference type="OrthoDB" id="4762412at2"/>
<dbReference type="PANTHER" id="PTHR11575:SF24">
    <property type="entry name" value="5'-NUCLEOTIDASE"/>
    <property type="match status" value="1"/>
</dbReference>
<organism evidence="2 3">
    <name type="scientific">Pedobacter cryophilus</name>
    <dbReference type="NCBI Taxonomy" id="2571271"/>
    <lineage>
        <taxon>Bacteria</taxon>
        <taxon>Pseudomonadati</taxon>
        <taxon>Bacteroidota</taxon>
        <taxon>Sphingobacteriia</taxon>
        <taxon>Sphingobacteriales</taxon>
        <taxon>Sphingobacteriaceae</taxon>
        <taxon>Pedobacter</taxon>
    </lineage>
</organism>
<dbReference type="GO" id="GO:0009166">
    <property type="term" value="P:nucleotide catabolic process"/>
    <property type="evidence" value="ECO:0007669"/>
    <property type="project" value="InterPro"/>
</dbReference>
<dbReference type="PRINTS" id="PR01607">
    <property type="entry name" value="APYRASEFAMLY"/>
</dbReference>
<gene>
    <name evidence="2" type="ORF">FA046_00045</name>
</gene>
<dbReference type="InterPro" id="IPR036907">
    <property type="entry name" value="5'-Nucleotdase_C_sf"/>
</dbReference>
<reference evidence="2 3" key="1">
    <citation type="submission" date="2019-04" db="EMBL/GenBank/DDBJ databases">
        <title>Pedobacter sp. AR-3-17 sp. nov., isolated from Arctic soil.</title>
        <authorList>
            <person name="Dahal R.H."/>
            <person name="Kim D.-U."/>
        </authorList>
    </citation>
    <scope>NUCLEOTIDE SEQUENCE [LARGE SCALE GENOMIC DNA]</scope>
    <source>
        <strain evidence="2 3">AR-3-17</strain>
    </source>
</reference>
<dbReference type="InterPro" id="IPR006179">
    <property type="entry name" value="5_nucleotidase/apyrase"/>
</dbReference>
<dbReference type="Pfam" id="PF02872">
    <property type="entry name" value="5_nucleotid_C"/>
    <property type="match status" value="1"/>
</dbReference>
<keyword evidence="3" id="KW-1185">Reference proteome</keyword>
<comment type="caution">
    <text evidence="2">The sequence shown here is derived from an EMBL/GenBank/DDBJ whole genome shotgun (WGS) entry which is preliminary data.</text>
</comment>
<dbReference type="EMBL" id="SWBP01000001">
    <property type="protein sequence ID" value="TKC01083.1"/>
    <property type="molecule type" value="Genomic_DNA"/>
</dbReference>
<dbReference type="InterPro" id="IPR008334">
    <property type="entry name" value="5'-Nucleotdase_C"/>
</dbReference>
<dbReference type="AlphaFoldDB" id="A0A4U1C6I6"/>
<protein>
    <recommendedName>
        <fullName evidence="1">5'-Nucleotidase C-terminal domain-containing protein</fullName>
    </recommendedName>
</protein>
<evidence type="ECO:0000313" key="3">
    <source>
        <dbReference type="Proteomes" id="UP000308181"/>
    </source>
</evidence>
<dbReference type="Proteomes" id="UP000308181">
    <property type="component" value="Unassembled WGS sequence"/>
</dbReference>
<evidence type="ECO:0000259" key="1">
    <source>
        <dbReference type="Pfam" id="PF02872"/>
    </source>
</evidence>
<name>A0A4U1C6I6_9SPHI</name>
<dbReference type="GO" id="GO:0016787">
    <property type="term" value="F:hydrolase activity"/>
    <property type="evidence" value="ECO:0007669"/>
    <property type="project" value="InterPro"/>
</dbReference>
<dbReference type="Gene3D" id="3.90.780.10">
    <property type="entry name" value="5'-Nucleotidase, C-terminal domain"/>
    <property type="match status" value="1"/>
</dbReference>
<feature type="domain" description="5'-Nucleotidase C-terminal" evidence="1">
    <location>
        <begin position="73"/>
        <end position="204"/>
    </location>
</feature>
<dbReference type="GO" id="GO:0030288">
    <property type="term" value="C:outer membrane-bounded periplasmic space"/>
    <property type="evidence" value="ECO:0007669"/>
    <property type="project" value="TreeGrafter"/>
</dbReference>